<dbReference type="SUPFAM" id="SSF51735">
    <property type="entry name" value="NAD(P)-binding Rossmann-fold domains"/>
    <property type="match status" value="1"/>
</dbReference>
<evidence type="ECO:0000256" key="3">
    <source>
        <dbReference type="ARBA" id="ARBA00022833"/>
    </source>
</evidence>
<evidence type="ECO:0000313" key="6">
    <source>
        <dbReference type="EMBL" id="WAZ26141.1"/>
    </source>
</evidence>
<gene>
    <name evidence="6" type="ORF">STRCI_007691</name>
</gene>
<keyword evidence="3" id="KW-0862">Zinc</keyword>
<accession>A0ABY7KTT2</accession>
<proteinExistence type="predicted"/>
<evidence type="ECO:0000259" key="4">
    <source>
        <dbReference type="Pfam" id="PF00107"/>
    </source>
</evidence>
<dbReference type="RefSeq" id="WP_269663625.1">
    <property type="nucleotide sequence ID" value="NZ_CP114413.1"/>
</dbReference>
<dbReference type="Gene3D" id="3.40.50.720">
    <property type="entry name" value="NAD(P)-binding Rossmann-like Domain"/>
    <property type="match status" value="1"/>
</dbReference>
<dbReference type="EMBL" id="CP114413">
    <property type="protein sequence ID" value="WAZ26141.1"/>
    <property type="molecule type" value="Genomic_DNA"/>
</dbReference>
<evidence type="ECO:0000256" key="1">
    <source>
        <dbReference type="ARBA" id="ARBA00001947"/>
    </source>
</evidence>
<keyword evidence="7" id="KW-1185">Reference proteome</keyword>
<keyword evidence="2" id="KW-0479">Metal-binding</keyword>
<dbReference type="SUPFAM" id="SSF50129">
    <property type="entry name" value="GroES-like"/>
    <property type="match status" value="1"/>
</dbReference>
<dbReference type="InterPro" id="IPR013149">
    <property type="entry name" value="ADH-like_C"/>
</dbReference>
<evidence type="ECO:0000259" key="5">
    <source>
        <dbReference type="Pfam" id="PF08240"/>
    </source>
</evidence>
<name>A0ABY7KTT2_9ACTN</name>
<feature type="domain" description="Alcohol dehydrogenase-like C-terminal" evidence="4">
    <location>
        <begin position="183"/>
        <end position="301"/>
    </location>
</feature>
<reference evidence="6" key="1">
    <citation type="submission" date="2022-12" db="EMBL/GenBank/DDBJ databases">
        <authorList>
            <person name="Ruckert C."/>
            <person name="Busche T."/>
            <person name="Kalinowski J."/>
            <person name="Wittmann C."/>
        </authorList>
    </citation>
    <scope>NUCLEOTIDE SEQUENCE</scope>
    <source>
        <strain evidence="6">DSM 40467</strain>
    </source>
</reference>
<evidence type="ECO:0000256" key="2">
    <source>
        <dbReference type="ARBA" id="ARBA00022723"/>
    </source>
</evidence>
<sequence length="340" mass="35861">MRELTYVARRTVEWREVPDPGLRSDQEAIVAPVAATPCDVDSSILAGHGFIEPPFALGHECVARVVETGADVTAVAPGDLVVVPWSINCGTCDRCRQGLTAHCASVPYMAMYGAPIGGSWGGLFSDLVRVPYADAMLVPLPAGLDPVAMASASDNWSLAWRLVAPHLRARPGARVLVVARGSIGLYVCDIARALGASDVLYVDPDPAHRALAEGFGAATAEAVEALEPARQGGFDIAVEATGRVDQLARTVKSLAPEGICESAGNHFRPGELPLLDMYLTGVTLRIARDNVRAHIPDALALAASGTVAPEKVVSDVIDWEDLPSALPEKHLKPVFVRAEG</sequence>
<protein>
    <submittedName>
        <fullName evidence="6">Alcohol dehydrogenase catalytic domain-containing protein</fullName>
    </submittedName>
</protein>
<dbReference type="Proteomes" id="UP001164439">
    <property type="component" value="Chromosome"/>
</dbReference>
<feature type="domain" description="Alcohol dehydrogenase-like N-terminal" evidence="5">
    <location>
        <begin position="25"/>
        <end position="140"/>
    </location>
</feature>
<dbReference type="InterPro" id="IPR036291">
    <property type="entry name" value="NAD(P)-bd_dom_sf"/>
</dbReference>
<dbReference type="InterPro" id="IPR011032">
    <property type="entry name" value="GroES-like_sf"/>
</dbReference>
<evidence type="ECO:0000313" key="7">
    <source>
        <dbReference type="Proteomes" id="UP001164439"/>
    </source>
</evidence>
<dbReference type="Pfam" id="PF00107">
    <property type="entry name" value="ADH_zinc_N"/>
    <property type="match status" value="1"/>
</dbReference>
<dbReference type="Gene3D" id="3.90.180.10">
    <property type="entry name" value="Medium-chain alcohol dehydrogenases, catalytic domain"/>
    <property type="match status" value="1"/>
</dbReference>
<dbReference type="PANTHER" id="PTHR42813">
    <property type="entry name" value="ZINC-TYPE ALCOHOL DEHYDROGENASE-LIKE"/>
    <property type="match status" value="1"/>
</dbReference>
<dbReference type="PANTHER" id="PTHR42813:SF7">
    <property type="entry name" value="ALCOHOL DEHYDROGENASE (ZN-DEPENDENT)-RELATED"/>
    <property type="match status" value="1"/>
</dbReference>
<organism evidence="6 7">
    <name type="scientific">Streptomyces cinnabarinus</name>
    <dbReference type="NCBI Taxonomy" id="67287"/>
    <lineage>
        <taxon>Bacteria</taxon>
        <taxon>Bacillati</taxon>
        <taxon>Actinomycetota</taxon>
        <taxon>Actinomycetes</taxon>
        <taxon>Kitasatosporales</taxon>
        <taxon>Streptomycetaceae</taxon>
        <taxon>Streptomyces</taxon>
    </lineage>
</organism>
<comment type="cofactor">
    <cofactor evidence="1">
        <name>Zn(2+)</name>
        <dbReference type="ChEBI" id="CHEBI:29105"/>
    </cofactor>
</comment>
<dbReference type="Pfam" id="PF08240">
    <property type="entry name" value="ADH_N"/>
    <property type="match status" value="1"/>
</dbReference>
<dbReference type="InterPro" id="IPR013154">
    <property type="entry name" value="ADH-like_N"/>
</dbReference>